<dbReference type="PROSITE" id="PS52020">
    <property type="entry name" value="CRESS_DNA_REP"/>
    <property type="match status" value="1"/>
</dbReference>
<evidence type="ECO:0000256" key="15">
    <source>
        <dbReference type="ARBA" id="ARBA00022806"/>
    </source>
</evidence>
<keyword evidence="16" id="KW-0067">ATP-binding</keyword>
<evidence type="ECO:0000256" key="5">
    <source>
        <dbReference type="ARBA" id="ARBA00014531"/>
    </source>
</evidence>
<dbReference type="GO" id="GO:0003677">
    <property type="term" value="F:DNA binding"/>
    <property type="evidence" value="ECO:0007669"/>
    <property type="project" value="UniProtKB-KW"/>
</dbReference>
<feature type="domain" description="CRESS-DNA virus Rep endonuclease" evidence="24">
    <location>
        <begin position="16"/>
        <end position="108"/>
    </location>
</feature>
<dbReference type="GeneID" id="41700419"/>
<dbReference type="GO" id="GO:0003723">
    <property type="term" value="F:RNA binding"/>
    <property type="evidence" value="ECO:0007669"/>
    <property type="project" value="InterPro"/>
</dbReference>
<evidence type="ECO:0000259" key="24">
    <source>
        <dbReference type="PROSITE" id="PS52020"/>
    </source>
</evidence>
<dbReference type="Pfam" id="PF02407">
    <property type="entry name" value="Viral_Rep"/>
    <property type="match status" value="1"/>
</dbReference>
<evidence type="ECO:0000256" key="18">
    <source>
        <dbReference type="ARBA" id="ARBA00023125"/>
    </source>
</evidence>
<protein>
    <recommendedName>
        <fullName evidence="5">Replication-associated protein</fullName>
    </recommendedName>
    <alternativeName>
        <fullName evidence="20">ATP-dependent helicase Rep</fullName>
    </alternativeName>
    <alternativeName>
        <fullName evidence="21">RepP</fullName>
    </alternativeName>
</protein>
<keyword evidence="7" id="KW-0808">Transferase</keyword>
<evidence type="ECO:0000256" key="6">
    <source>
        <dbReference type="ARBA" id="ARBA00022562"/>
    </source>
</evidence>
<evidence type="ECO:0000256" key="16">
    <source>
        <dbReference type="ARBA" id="ARBA00022840"/>
    </source>
</evidence>
<dbReference type="GO" id="GO:0042025">
    <property type="term" value="C:host cell nucleus"/>
    <property type="evidence" value="ECO:0007669"/>
    <property type="project" value="UniProtKB-SubCell"/>
</dbReference>
<dbReference type="Pfam" id="PF00910">
    <property type="entry name" value="RNA_helicase"/>
    <property type="match status" value="1"/>
</dbReference>
<dbReference type="InterPro" id="IPR049912">
    <property type="entry name" value="CRESS_DNA_REP"/>
</dbReference>
<dbReference type="GO" id="GO:0016787">
    <property type="term" value="F:hydrolase activity"/>
    <property type="evidence" value="ECO:0007669"/>
    <property type="project" value="UniProtKB-KW"/>
</dbReference>
<comment type="cofactor">
    <cofactor evidence="1">
        <name>Mn(2+)</name>
        <dbReference type="ChEBI" id="CHEBI:29035"/>
    </cofactor>
</comment>
<keyword evidence="12" id="KW-0547">Nucleotide-binding</keyword>
<keyword evidence="15" id="KW-0347">Helicase</keyword>
<evidence type="ECO:0000256" key="19">
    <source>
        <dbReference type="ARBA" id="ARBA00023268"/>
    </source>
</evidence>
<dbReference type="OrthoDB" id="9195at10239"/>
<dbReference type="InterPro" id="IPR000605">
    <property type="entry name" value="Helicase_SF3_ssDNA/RNA_vir"/>
</dbReference>
<evidence type="ECO:0000256" key="8">
    <source>
        <dbReference type="ARBA" id="ARBA00022695"/>
    </source>
</evidence>
<dbReference type="GO" id="GO:0003724">
    <property type="term" value="F:RNA helicase activity"/>
    <property type="evidence" value="ECO:0007669"/>
    <property type="project" value="InterPro"/>
</dbReference>
<keyword evidence="18" id="KW-0238">DNA-binding</keyword>
<evidence type="ECO:0000256" key="14">
    <source>
        <dbReference type="ARBA" id="ARBA00022801"/>
    </source>
</evidence>
<organism evidence="25 26">
    <name type="scientific">Odonata-associated circular virus-13</name>
    <dbReference type="NCBI Taxonomy" id="1592113"/>
    <lineage>
        <taxon>Viruses</taxon>
        <taxon>Monodnaviria</taxon>
        <taxon>Shotokuvirae</taxon>
        <taxon>Cressdnaviricota</taxon>
        <taxon>Arfiviricetes</taxon>
        <taxon>Rohanvirales</taxon>
        <taxon>Adamaviridae</taxon>
        <taxon>Telperivirus</taxon>
        <taxon>Telperivirus sithali</taxon>
    </lineage>
</organism>
<reference evidence="25 26" key="1">
    <citation type="submission" date="2014-09" db="EMBL/GenBank/DDBJ databases">
        <title>Diverse CRESS DNA viruses recovered from Odonata collected in Arizona and Oklahoma, USA.</title>
        <authorList>
            <person name="Dayaram A."/>
            <person name="Pailes R."/>
            <person name="Potter K."/>
            <person name="Moline A.B."/>
            <person name="Rosenstein D.D."/>
            <person name="Marinov M."/>
            <person name="Varsani A."/>
        </authorList>
    </citation>
    <scope>NUCLEOTIDE SEQUENCE [LARGE SCALE GENOMIC DNA]</scope>
    <source>
        <strain evidence="25">OdasCV-13-US-1591LM1-12</strain>
    </source>
</reference>
<dbReference type="InterPro" id="IPR027417">
    <property type="entry name" value="P-loop_NTPase"/>
</dbReference>
<dbReference type="Gene3D" id="3.40.50.300">
    <property type="entry name" value="P-loop containing nucleotide triphosphate hydrolases"/>
    <property type="match status" value="1"/>
</dbReference>
<dbReference type="EMBL" id="KM598396">
    <property type="protein sequence ID" value="AJD07482.1"/>
    <property type="molecule type" value="Genomic_DNA"/>
</dbReference>
<keyword evidence="17" id="KW-0190">Covalent protein-DNA linkage</keyword>
<dbReference type="KEGG" id="vg:41700419"/>
<keyword evidence="9" id="KW-0235">DNA replication</keyword>
<dbReference type="Proteomes" id="UP000289885">
    <property type="component" value="Segment"/>
</dbReference>
<keyword evidence="11" id="KW-0479">Metal-binding</keyword>
<keyword evidence="14" id="KW-0378">Hydrolase</keyword>
<dbReference type="GO" id="GO:0046872">
    <property type="term" value="F:metal ion binding"/>
    <property type="evidence" value="ECO:0007669"/>
    <property type="project" value="UniProtKB-KW"/>
</dbReference>
<keyword evidence="6" id="KW-1048">Host nucleus</keyword>
<evidence type="ECO:0000313" key="25">
    <source>
        <dbReference type="EMBL" id="AJD07482.1"/>
    </source>
</evidence>
<evidence type="ECO:0000256" key="22">
    <source>
        <dbReference type="ARBA" id="ARBA00049360"/>
    </source>
</evidence>
<comment type="catalytic activity">
    <reaction evidence="22">
        <text>ATP + H2O = ADP + phosphate + H(+)</text>
        <dbReference type="Rhea" id="RHEA:13065"/>
        <dbReference type="ChEBI" id="CHEBI:15377"/>
        <dbReference type="ChEBI" id="CHEBI:15378"/>
        <dbReference type="ChEBI" id="CHEBI:30616"/>
        <dbReference type="ChEBI" id="CHEBI:43474"/>
        <dbReference type="ChEBI" id="CHEBI:456216"/>
    </reaction>
</comment>
<evidence type="ECO:0000256" key="1">
    <source>
        <dbReference type="ARBA" id="ARBA00001936"/>
    </source>
</evidence>
<proteinExistence type="inferred from homology"/>
<evidence type="ECO:0000256" key="23">
    <source>
        <dbReference type="SAM" id="MobiDB-lite"/>
    </source>
</evidence>
<comment type="cofactor">
    <cofactor evidence="2">
        <name>Mg(2+)</name>
        <dbReference type="ChEBI" id="CHEBI:18420"/>
    </cofactor>
</comment>
<comment type="similarity">
    <text evidence="4">Belongs to the nanoviruses/circoviruses replication-associated protein family.</text>
</comment>
<dbReference type="GO" id="GO:0006260">
    <property type="term" value="P:DNA replication"/>
    <property type="evidence" value="ECO:0007669"/>
    <property type="project" value="UniProtKB-KW"/>
</dbReference>
<evidence type="ECO:0000313" key="26">
    <source>
        <dbReference type="Proteomes" id="UP000289885"/>
    </source>
</evidence>
<dbReference type="RefSeq" id="YP_009553349.1">
    <property type="nucleotide sequence ID" value="NC_040780.1"/>
</dbReference>
<dbReference type="GO" id="GO:0000166">
    <property type="term" value="F:nucleotide binding"/>
    <property type="evidence" value="ECO:0007669"/>
    <property type="project" value="UniProtKB-KW"/>
</dbReference>
<keyword evidence="8" id="KW-0548">Nucleotidyltransferase</keyword>
<evidence type="ECO:0000256" key="3">
    <source>
        <dbReference type="ARBA" id="ARBA00004147"/>
    </source>
</evidence>
<sequence>MGSNVLRAKNGSSGPRRKYKLYCFTSFAVDQEPSYDPTAMQYLIYGRETCPDSGRTHLQGFVAFKNRQYFTACKKYFGTAHVEACKGTFAENQEYCKKDGDYKEFGTAPEIKSGGDVFNDVLRKAEAGSIQEIKDLYPGLYIRYKKTLESIKRFNAEQLEESCGIWLTGPPRSGKDYAVSTFFSSIYSKMLNKWFDGYEGEECVHLSDMDKNHVYMGSFLKIWCDRYPFRAEIKGGTMVIRPKYIVVTSNYKLEDIFDGSMLSALQARFMVMCYDPVDGVVVTPRPVFQPSDRFIQALQHAIPKGEDVPDMAPKAGPSNALQEAEFSSSDEFKESQVPKRKKKL</sequence>
<evidence type="ECO:0000256" key="17">
    <source>
        <dbReference type="ARBA" id="ARBA00023124"/>
    </source>
</evidence>
<keyword evidence="19" id="KW-0511">Multifunctional enzyme</keyword>
<evidence type="ECO:0000256" key="9">
    <source>
        <dbReference type="ARBA" id="ARBA00022705"/>
    </source>
</evidence>
<evidence type="ECO:0000256" key="4">
    <source>
        <dbReference type="ARBA" id="ARBA00008545"/>
    </source>
</evidence>
<evidence type="ECO:0000256" key="13">
    <source>
        <dbReference type="ARBA" id="ARBA00022759"/>
    </source>
</evidence>
<dbReference type="GO" id="GO:0016779">
    <property type="term" value="F:nucleotidyltransferase activity"/>
    <property type="evidence" value="ECO:0007669"/>
    <property type="project" value="UniProtKB-KW"/>
</dbReference>
<accession>A0A0B4UFT9</accession>
<dbReference type="SUPFAM" id="SSF52540">
    <property type="entry name" value="P-loop containing nucleoside triphosphate hydrolases"/>
    <property type="match status" value="1"/>
</dbReference>
<keyword evidence="26" id="KW-1185">Reference proteome</keyword>
<evidence type="ECO:0000256" key="7">
    <source>
        <dbReference type="ARBA" id="ARBA00022679"/>
    </source>
</evidence>
<evidence type="ECO:0000256" key="12">
    <source>
        <dbReference type="ARBA" id="ARBA00022741"/>
    </source>
</evidence>
<comment type="subcellular location">
    <subcellularLocation>
        <location evidence="3">Host nucleus</location>
    </subcellularLocation>
</comment>
<keyword evidence="13" id="KW-0255">Endonuclease</keyword>
<feature type="region of interest" description="Disordered" evidence="23">
    <location>
        <begin position="305"/>
        <end position="344"/>
    </location>
</feature>
<evidence type="ECO:0000256" key="2">
    <source>
        <dbReference type="ARBA" id="ARBA00001946"/>
    </source>
</evidence>
<dbReference type="Gene3D" id="3.40.1310.20">
    <property type="match status" value="1"/>
</dbReference>
<name>A0A0B4UFT9_9VIRU</name>
<dbReference type="GO" id="GO:0004519">
    <property type="term" value="F:endonuclease activity"/>
    <property type="evidence" value="ECO:0007669"/>
    <property type="project" value="UniProtKB-KW"/>
</dbReference>
<evidence type="ECO:0000256" key="21">
    <source>
        <dbReference type="ARBA" id="ARBA00032243"/>
    </source>
</evidence>
<evidence type="ECO:0000256" key="11">
    <source>
        <dbReference type="ARBA" id="ARBA00022723"/>
    </source>
</evidence>
<keyword evidence="10" id="KW-0540">Nuclease</keyword>
<evidence type="ECO:0000256" key="20">
    <source>
        <dbReference type="ARBA" id="ARBA00030754"/>
    </source>
</evidence>
<feature type="compositionally biased region" description="Polar residues" evidence="23">
    <location>
        <begin position="319"/>
        <end position="329"/>
    </location>
</feature>
<evidence type="ECO:0000256" key="10">
    <source>
        <dbReference type="ARBA" id="ARBA00022722"/>
    </source>
</evidence>